<accession>A0A917ETX0</accession>
<sequence length="182" mass="19852">MFFSDRSGDRAAGGELNTVQDERRAALKLGRPVAHLVQSDTVRFRGYYWRGSAPAGFPMRQHMVDVVYDVDVGGDVVEISLRSWFGSRGARALDDSWAFDSLVAAHAFDLLRADNGISRSAAHQLVGEALVLGGSQPELTEIVAGDVRCEIRFDQGAVITIASRPSEHPFHDVQVAVFVTIP</sequence>
<name>A0A917ETX0_9MICO</name>
<evidence type="ECO:0000313" key="1">
    <source>
        <dbReference type="EMBL" id="GGF15450.1"/>
    </source>
</evidence>
<dbReference type="EMBL" id="BMGP01000001">
    <property type="protein sequence ID" value="GGF15450.1"/>
    <property type="molecule type" value="Genomic_DNA"/>
</dbReference>
<proteinExistence type="predicted"/>
<organism evidence="1 2">
    <name type="scientific">Subtercola lobariae</name>
    <dbReference type="NCBI Taxonomy" id="1588641"/>
    <lineage>
        <taxon>Bacteria</taxon>
        <taxon>Bacillati</taxon>
        <taxon>Actinomycetota</taxon>
        <taxon>Actinomycetes</taxon>
        <taxon>Micrococcales</taxon>
        <taxon>Microbacteriaceae</taxon>
        <taxon>Subtercola</taxon>
    </lineage>
</organism>
<gene>
    <name evidence="1" type="ORF">GCM10011399_06550</name>
</gene>
<comment type="caution">
    <text evidence="1">The sequence shown here is derived from an EMBL/GenBank/DDBJ whole genome shotgun (WGS) entry which is preliminary data.</text>
</comment>
<protein>
    <submittedName>
        <fullName evidence="1">Uncharacterized protein</fullName>
    </submittedName>
</protein>
<dbReference type="AlphaFoldDB" id="A0A917ETX0"/>
<dbReference type="RefSeq" id="WP_188673580.1">
    <property type="nucleotide sequence ID" value="NZ_BMGP01000001.1"/>
</dbReference>
<dbReference type="Proteomes" id="UP000598775">
    <property type="component" value="Unassembled WGS sequence"/>
</dbReference>
<keyword evidence="2" id="KW-1185">Reference proteome</keyword>
<reference evidence="1 2" key="1">
    <citation type="journal article" date="2014" name="Int. J. Syst. Evol. Microbiol.">
        <title>Complete genome sequence of Corynebacterium casei LMG S-19264T (=DSM 44701T), isolated from a smear-ripened cheese.</title>
        <authorList>
            <consortium name="US DOE Joint Genome Institute (JGI-PGF)"/>
            <person name="Walter F."/>
            <person name="Albersmeier A."/>
            <person name="Kalinowski J."/>
            <person name="Ruckert C."/>
        </authorList>
    </citation>
    <scope>NUCLEOTIDE SEQUENCE [LARGE SCALE GENOMIC DNA]</scope>
    <source>
        <strain evidence="1 2">CGMCC 1.12976</strain>
    </source>
</reference>
<evidence type="ECO:0000313" key="2">
    <source>
        <dbReference type="Proteomes" id="UP000598775"/>
    </source>
</evidence>